<gene>
    <name evidence="10" type="ORF">EQG79_28260</name>
</gene>
<feature type="modified residue" description="4-aspartylphosphate" evidence="6">
    <location>
        <position position="51"/>
    </location>
</feature>
<dbReference type="InterPro" id="IPR036388">
    <property type="entry name" value="WH-like_DNA-bd_sf"/>
</dbReference>
<dbReference type="GO" id="GO:0032993">
    <property type="term" value="C:protein-DNA complex"/>
    <property type="evidence" value="ECO:0007669"/>
    <property type="project" value="TreeGrafter"/>
</dbReference>
<dbReference type="Pfam" id="PF00072">
    <property type="entry name" value="Response_reg"/>
    <property type="match status" value="1"/>
</dbReference>
<evidence type="ECO:0000256" key="3">
    <source>
        <dbReference type="ARBA" id="ARBA00023015"/>
    </source>
</evidence>
<dbReference type="SMART" id="SM00862">
    <property type="entry name" value="Trans_reg_C"/>
    <property type="match status" value="1"/>
</dbReference>
<dbReference type="InterPro" id="IPR001789">
    <property type="entry name" value="Sig_transdc_resp-reg_receiver"/>
</dbReference>
<dbReference type="CDD" id="cd00383">
    <property type="entry name" value="trans_reg_C"/>
    <property type="match status" value="1"/>
</dbReference>
<keyword evidence="5" id="KW-0804">Transcription</keyword>
<accession>A0A4Q2UEK8</accession>
<dbReference type="Proteomes" id="UP000290407">
    <property type="component" value="Unassembled WGS sequence"/>
</dbReference>
<dbReference type="PANTHER" id="PTHR48111">
    <property type="entry name" value="REGULATOR OF RPOS"/>
    <property type="match status" value="1"/>
</dbReference>
<dbReference type="Gene3D" id="6.10.250.690">
    <property type="match status" value="1"/>
</dbReference>
<dbReference type="PANTHER" id="PTHR48111:SF22">
    <property type="entry name" value="REGULATOR OF RPOS"/>
    <property type="match status" value="1"/>
</dbReference>
<dbReference type="SMART" id="SM00448">
    <property type="entry name" value="REC"/>
    <property type="match status" value="1"/>
</dbReference>
<feature type="domain" description="Response regulatory" evidence="8">
    <location>
        <begin position="2"/>
        <end position="116"/>
    </location>
</feature>
<evidence type="ECO:0000256" key="7">
    <source>
        <dbReference type="PROSITE-ProRule" id="PRU01091"/>
    </source>
</evidence>
<feature type="domain" description="OmpR/PhoB-type" evidence="9">
    <location>
        <begin position="124"/>
        <end position="224"/>
    </location>
</feature>
<dbReference type="InterPro" id="IPR039420">
    <property type="entry name" value="WalR-like"/>
</dbReference>
<feature type="DNA-binding region" description="OmpR/PhoB-type" evidence="7">
    <location>
        <begin position="124"/>
        <end position="224"/>
    </location>
</feature>
<evidence type="ECO:0000259" key="9">
    <source>
        <dbReference type="PROSITE" id="PS51755"/>
    </source>
</evidence>
<keyword evidence="4 7" id="KW-0238">DNA-binding</keyword>
<sequence length="225" mass="25291">MKILLVEDEPSLLQAMRQYLEEDGYVVTTAATFAKASMALNDYDYDCVVVDIGLPDGNGLNLIRQLKTAEKGSGLIIISAKDSLDDKLTGLELGSDDYITKPFHLPELNARIKSVLRRRFFGGNNLIRYGEIVADPLSHQVTVAGQPLELTEKEYHLLLFFLANVNRLLTKSAIAEYVWGDHMDMADSHDFLYTHIKNLRRKLIDAGCPDYIKTRYGAGYLFTTP</sequence>
<keyword evidence="3" id="KW-0805">Transcription regulation</keyword>
<evidence type="ECO:0000259" key="8">
    <source>
        <dbReference type="PROSITE" id="PS50110"/>
    </source>
</evidence>
<dbReference type="GO" id="GO:0005829">
    <property type="term" value="C:cytosol"/>
    <property type="evidence" value="ECO:0007669"/>
    <property type="project" value="TreeGrafter"/>
</dbReference>
<evidence type="ECO:0000256" key="6">
    <source>
        <dbReference type="PROSITE-ProRule" id="PRU00169"/>
    </source>
</evidence>
<dbReference type="GO" id="GO:0006355">
    <property type="term" value="P:regulation of DNA-templated transcription"/>
    <property type="evidence" value="ECO:0007669"/>
    <property type="project" value="InterPro"/>
</dbReference>
<dbReference type="EMBL" id="SBLB01000012">
    <property type="protein sequence ID" value="RYC66732.1"/>
    <property type="molecule type" value="Genomic_DNA"/>
</dbReference>
<dbReference type="PROSITE" id="PS50110">
    <property type="entry name" value="RESPONSE_REGULATORY"/>
    <property type="match status" value="1"/>
</dbReference>
<keyword evidence="2" id="KW-0902">Two-component regulatory system</keyword>
<name>A0A4Q2UEK8_9BACT</name>
<dbReference type="RefSeq" id="WP_129606190.1">
    <property type="nucleotide sequence ID" value="NZ_SBLB01000012.1"/>
</dbReference>
<dbReference type="Gene3D" id="1.10.10.10">
    <property type="entry name" value="Winged helix-like DNA-binding domain superfamily/Winged helix DNA-binding domain"/>
    <property type="match status" value="1"/>
</dbReference>
<dbReference type="InterPro" id="IPR001867">
    <property type="entry name" value="OmpR/PhoB-type_DNA-bd"/>
</dbReference>
<dbReference type="PROSITE" id="PS51755">
    <property type="entry name" value="OMPR_PHOB"/>
    <property type="match status" value="1"/>
</dbReference>
<comment type="caution">
    <text evidence="10">The sequence shown here is derived from an EMBL/GenBank/DDBJ whole genome shotgun (WGS) entry which is preliminary data.</text>
</comment>
<organism evidence="10 11">
    <name type="scientific">Spirosoma sordidisoli</name>
    <dbReference type="NCBI Taxonomy" id="2502893"/>
    <lineage>
        <taxon>Bacteria</taxon>
        <taxon>Pseudomonadati</taxon>
        <taxon>Bacteroidota</taxon>
        <taxon>Cytophagia</taxon>
        <taxon>Cytophagales</taxon>
        <taxon>Cytophagaceae</taxon>
        <taxon>Spirosoma</taxon>
    </lineage>
</organism>
<evidence type="ECO:0000256" key="5">
    <source>
        <dbReference type="ARBA" id="ARBA00023163"/>
    </source>
</evidence>
<evidence type="ECO:0000256" key="4">
    <source>
        <dbReference type="ARBA" id="ARBA00023125"/>
    </source>
</evidence>
<protein>
    <submittedName>
        <fullName evidence="10">Response regulator transcription factor</fullName>
    </submittedName>
</protein>
<proteinExistence type="predicted"/>
<dbReference type="Gene3D" id="3.40.50.2300">
    <property type="match status" value="1"/>
</dbReference>
<evidence type="ECO:0000256" key="1">
    <source>
        <dbReference type="ARBA" id="ARBA00022553"/>
    </source>
</evidence>
<evidence type="ECO:0000256" key="2">
    <source>
        <dbReference type="ARBA" id="ARBA00023012"/>
    </source>
</evidence>
<keyword evidence="11" id="KW-1185">Reference proteome</keyword>
<keyword evidence="1 6" id="KW-0597">Phosphoprotein</keyword>
<dbReference type="SUPFAM" id="SSF52172">
    <property type="entry name" value="CheY-like"/>
    <property type="match status" value="1"/>
</dbReference>
<evidence type="ECO:0000313" key="11">
    <source>
        <dbReference type="Proteomes" id="UP000290407"/>
    </source>
</evidence>
<evidence type="ECO:0000313" key="10">
    <source>
        <dbReference type="EMBL" id="RYC66732.1"/>
    </source>
</evidence>
<dbReference type="GO" id="GO:0000976">
    <property type="term" value="F:transcription cis-regulatory region binding"/>
    <property type="evidence" value="ECO:0007669"/>
    <property type="project" value="TreeGrafter"/>
</dbReference>
<dbReference type="AlphaFoldDB" id="A0A4Q2UEK8"/>
<dbReference type="GO" id="GO:0000156">
    <property type="term" value="F:phosphorelay response regulator activity"/>
    <property type="evidence" value="ECO:0007669"/>
    <property type="project" value="TreeGrafter"/>
</dbReference>
<reference evidence="10 11" key="1">
    <citation type="submission" date="2019-01" db="EMBL/GenBank/DDBJ databases">
        <title>Spirosoma flava sp. nov., a propanil-degrading bacterium isolated from herbicide-contaminated soil.</title>
        <authorList>
            <person name="Zhang L."/>
            <person name="Jiang J.-D."/>
        </authorList>
    </citation>
    <scope>NUCLEOTIDE SEQUENCE [LARGE SCALE GENOMIC DNA]</scope>
    <source>
        <strain evidence="10 11">TY50</strain>
    </source>
</reference>
<dbReference type="Pfam" id="PF00486">
    <property type="entry name" value="Trans_reg_C"/>
    <property type="match status" value="1"/>
</dbReference>
<dbReference type="InterPro" id="IPR011006">
    <property type="entry name" value="CheY-like_superfamily"/>
</dbReference>